<keyword evidence="4" id="KW-0067">ATP-binding</keyword>
<dbReference type="InterPro" id="IPR003593">
    <property type="entry name" value="AAA+_ATPase"/>
</dbReference>
<feature type="domain" description="ABC transporter" evidence="5">
    <location>
        <begin position="6"/>
        <end position="225"/>
    </location>
</feature>
<evidence type="ECO:0000313" key="6">
    <source>
        <dbReference type="EMBL" id="OGL46074.1"/>
    </source>
</evidence>
<keyword evidence="2" id="KW-0813">Transport</keyword>
<dbReference type="CDD" id="cd03255">
    <property type="entry name" value="ABC_MJ0796_LolCDE_FtsE"/>
    <property type="match status" value="1"/>
</dbReference>
<dbReference type="InterPro" id="IPR017911">
    <property type="entry name" value="MacB-like_ATP-bd"/>
</dbReference>
<dbReference type="EMBL" id="MGDE01000105">
    <property type="protein sequence ID" value="OGL46074.1"/>
    <property type="molecule type" value="Genomic_DNA"/>
</dbReference>
<dbReference type="SUPFAM" id="SSF52540">
    <property type="entry name" value="P-loop containing nucleoside triphosphate hydrolases"/>
    <property type="match status" value="1"/>
</dbReference>
<dbReference type="PANTHER" id="PTHR42798">
    <property type="entry name" value="LIPOPROTEIN-RELEASING SYSTEM ATP-BINDING PROTEIN LOLD"/>
    <property type="match status" value="1"/>
</dbReference>
<dbReference type="Proteomes" id="UP000178797">
    <property type="component" value="Unassembled WGS sequence"/>
</dbReference>
<evidence type="ECO:0000259" key="5">
    <source>
        <dbReference type="PROSITE" id="PS50893"/>
    </source>
</evidence>
<accession>A0A1F7RYM3</accession>
<evidence type="ECO:0000256" key="4">
    <source>
        <dbReference type="ARBA" id="ARBA00022840"/>
    </source>
</evidence>
<dbReference type="FunFam" id="3.40.50.300:FF:000032">
    <property type="entry name" value="Export ABC transporter ATP-binding protein"/>
    <property type="match status" value="1"/>
</dbReference>
<evidence type="ECO:0000256" key="2">
    <source>
        <dbReference type="ARBA" id="ARBA00022448"/>
    </source>
</evidence>
<proteinExistence type="inferred from homology"/>
<dbReference type="InterPro" id="IPR003439">
    <property type="entry name" value="ABC_transporter-like_ATP-bd"/>
</dbReference>
<dbReference type="Gene3D" id="3.40.50.300">
    <property type="entry name" value="P-loop containing nucleotide triphosphate hydrolases"/>
    <property type="match status" value="1"/>
</dbReference>
<evidence type="ECO:0000313" key="7">
    <source>
        <dbReference type="Proteomes" id="UP000178797"/>
    </source>
</evidence>
<comment type="similarity">
    <text evidence="1">Belongs to the ABC transporter superfamily.</text>
</comment>
<dbReference type="GO" id="GO:0005524">
    <property type="term" value="F:ATP binding"/>
    <property type="evidence" value="ECO:0007669"/>
    <property type="project" value="UniProtKB-KW"/>
</dbReference>
<keyword evidence="3" id="KW-0547">Nucleotide-binding</keyword>
<comment type="caution">
    <text evidence="6">The sequence shown here is derived from an EMBL/GenBank/DDBJ whole genome shotgun (WGS) entry which is preliminary data.</text>
</comment>
<name>A0A1F7RYM3_9BACT</name>
<dbReference type="PANTHER" id="PTHR42798:SF7">
    <property type="entry name" value="ALPHA-D-RIBOSE 1-METHYLPHOSPHONATE 5-TRIPHOSPHATE SYNTHASE SUBUNIT PHNL"/>
    <property type="match status" value="1"/>
</dbReference>
<reference evidence="6 7" key="1">
    <citation type="journal article" date="2016" name="Nat. Commun.">
        <title>Thousands of microbial genomes shed light on interconnected biogeochemical processes in an aquifer system.</title>
        <authorList>
            <person name="Anantharaman K."/>
            <person name="Brown C.T."/>
            <person name="Hug L.A."/>
            <person name="Sharon I."/>
            <person name="Castelle C.J."/>
            <person name="Probst A.J."/>
            <person name="Thomas B.C."/>
            <person name="Singh A."/>
            <person name="Wilkins M.J."/>
            <person name="Karaoz U."/>
            <person name="Brodie E.L."/>
            <person name="Williams K.H."/>
            <person name="Hubbard S.S."/>
            <person name="Banfield J.F."/>
        </authorList>
    </citation>
    <scope>NUCLEOTIDE SEQUENCE [LARGE SCALE GENOMIC DNA]</scope>
</reference>
<evidence type="ECO:0000256" key="1">
    <source>
        <dbReference type="ARBA" id="ARBA00005417"/>
    </source>
</evidence>
<dbReference type="PROSITE" id="PS00211">
    <property type="entry name" value="ABC_TRANSPORTER_1"/>
    <property type="match status" value="1"/>
</dbReference>
<dbReference type="InterPro" id="IPR017871">
    <property type="entry name" value="ABC_transporter-like_CS"/>
</dbReference>
<organism evidence="6 7">
    <name type="scientific">Candidatus Schekmanbacteria bacterium RBG_16_38_10</name>
    <dbReference type="NCBI Taxonomy" id="1817879"/>
    <lineage>
        <taxon>Bacteria</taxon>
        <taxon>Candidatus Schekmaniibacteriota</taxon>
    </lineage>
</organism>
<dbReference type="InterPro" id="IPR027417">
    <property type="entry name" value="P-loop_NTPase"/>
</dbReference>
<sequence length="225" mass="25136">MVEQAVQVENLVKIYRENKVEVIAVDGVSFSISKGEVIGILGPSGSGKTTLLSMMGCILRPTQGSIKIFNREVTNLGENELPFVRRKFFGFIFQGFNLFPPLTVLENVKLPLELRDVPRQEAEKLSLRLLEKVGLKERVHFLPRDLSGGEKQRVAIARALAGNPSIILADEPTGNLDHKSGRLVIETLRELVTKNNACAVIVTHDNRIFQSLDRAFYIEDGKLRE</sequence>
<dbReference type="Pfam" id="PF00005">
    <property type="entry name" value="ABC_tran"/>
    <property type="match status" value="1"/>
</dbReference>
<evidence type="ECO:0000256" key="3">
    <source>
        <dbReference type="ARBA" id="ARBA00022741"/>
    </source>
</evidence>
<dbReference type="AlphaFoldDB" id="A0A1F7RYM3"/>
<dbReference type="SMART" id="SM00382">
    <property type="entry name" value="AAA"/>
    <property type="match status" value="1"/>
</dbReference>
<dbReference type="GO" id="GO:0016887">
    <property type="term" value="F:ATP hydrolysis activity"/>
    <property type="evidence" value="ECO:0007669"/>
    <property type="project" value="InterPro"/>
</dbReference>
<dbReference type="GO" id="GO:0022857">
    <property type="term" value="F:transmembrane transporter activity"/>
    <property type="evidence" value="ECO:0007669"/>
    <property type="project" value="UniProtKB-ARBA"/>
</dbReference>
<dbReference type="PROSITE" id="PS50893">
    <property type="entry name" value="ABC_TRANSPORTER_2"/>
    <property type="match status" value="1"/>
</dbReference>
<dbReference type="GO" id="GO:0098796">
    <property type="term" value="C:membrane protein complex"/>
    <property type="evidence" value="ECO:0007669"/>
    <property type="project" value="UniProtKB-ARBA"/>
</dbReference>
<gene>
    <name evidence="6" type="ORF">A2W05_06185</name>
</gene>
<protein>
    <recommendedName>
        <fullName evidence="5">ABC transporter domain-containing protein</fullName>
    </recommendedName>
</protein>